<evidence type="ECO:0000256" key="1">
    <source>
        <dbReference type="SAM" id="SignalP"/>
    </source>
</evidence>
<dbReference type="OrthoDB" id="5588482at2759"/>
<evidence type="ECO:0000313" key="4">
    <source>
        <dbReference type="Proteomes" id="UP000027073"/>
    </source>
</evidence>
<feature type="chain" id="PRO_5001641969" description="DUF7729 domain-containing protein" evidence="1">
    <location>
        <begin position="18"/>
        <end position="328"/>
    </location>
</feature>
<dbReference type="AlphaFoldDB" id="A0A067N7A9"/>
<dbReference type="HOGENOM" id="CLU_049056_0_0_1"/>
<dbReference type="InParanoid" id="A0A067N7A9"/>
<dbReference type="InterPro" id="IPR056146">
    <property type="entry name" value="DUF7729"/>
</dbReference>
<dbReference type="STRING" id="1137138.A0A067N7A9"/>
<dbReference type="VEuPathDB" id="FungiDB:PLEOSDRAFT_1090622"/>
<name>A0A067N7A9_PLEO1</name>
<evidence type="ECO:0000313" key="3">
    <source>
        <dbReference type="EMBL" id="KDQ23898.1"/>
    </source>
</evidence>
<keyword evidence="1" id="KW-0732">Signal</keyword>
<dbReference type="EMBL" id="KL198012">
    <property type="protein sequence ID" value="KDQ23898.1"/>
    <property type="molecule type" value="Genomic_DNA"/>
</dbReference>
<dbReference type="Pfam" id="PF24855">
    <property type="entry name" value="DUF7729"/>
    <property type="match status" value="1"/>
</dbReference>
<feature type="signal peptide" evidence="1">
    <location>
        <begin position="1"/>
        <end position="17"/>
    </location>
</feature>
<gene>
    <name evidence="3" type="ORF">PLEOSDRAFT_1090622</name>
</gene>
<protein>
    <recommendedName>
        <fullName evidence="2">DUF7729 domain-containing protein</fullName>
    </recommendedName>
</protein>
<feature type="domain" description="DUF7729" evidence="2">
    <location>
        <begin position="38"/>
        <end position="161"/>
    </location>
</feature>
<accession>A0A067N7A9</accession>
<organism evidence="3 4">
    <name type="scientific">Pleurotus ostreatus (strain PC15)</name>
    <name type="common">Oyster mushroom</name>
    <dbReference type="NCBI Taxonomy" id="1137138"/>
    <lineage>
        <taxon>Eukaryota</taxon>
        <taxon>Fungi</taxon>
        <taxon>Dikarya</taxon>
        <taxon>Basidiomycota</taxon>
        <taxon>Agaricomycotina</taxon>
        <taxon>Agaricomycetes</taxon>
        <taxon>Agaricomycetidae</taxon>
        <taxon>Agaricales</taxon>
        <taxon>Pleurotineae</taxon>
        <taxon>Pleurotaceae</taxon>
        <taxon>Pleurotus</taxon>
    </lineage>
</organism>
<proteinExistence type="predicted"/>
<reference evidence="4" key="1">
    <citation type="journal article" date="2014" name="Proc. Natl. Acad. Sci. U.S.A.">
        <title>Extensive sampling of basidiomycete genomes demonstrates inadequacy of the white-rot/brown-rot paradigm for wood decay fungi.</title>
        <authorList>
            <person name="Riley R."/>
            <person name="Salamov A.A."/>
            <person name="Brown D.W."/>
            <person name="Nagy L.G."/>
            <person name="Floudas D."/>
            <person name="Held B.W."/>
            <person name="Levasseur A."/>
            <person name="Lombard V."/>
            <person name="Morin E."/>
            <person name="Otillar R."/>
            <person name="Lindquist E.A."/>
            <person name="Sun H."/>
            <person name="LaButti K.M."/>
            <person name="Schmutz J."/>
            <person name="Jabbour D."/>
            <person name="Luo H."/>
            <person name="Baker S.E."/>
            <person name="Pisabarro A.G."/>
            <person name="Walton J.D."/>
            <person name="Blanchette R.A."/>
            <person name="Henrissat B."/>
            <person name="Martin F."/>
            <person name="Cullen D."/>
            <person name="Hibbett D.S."/>
            <person name="Grigoriev I.V."/>
        </authorList>
    </citation>
    <scope>NUCLEOTIDE SEQUENCE [LARGE SCALE GENOMIC DNA]</scope>
    <source>
        <strain evidence="4">PC15</strain>
    </source>
</reference>
<sequence>MIKSIAIAFTAASVVLAQSSASSAAGSQSTSTSPLIPKNISSACTSFLTDFNQDTSLNACTAPLISATKAFAPGGQSTGSPTNAQIVAALNTLCAAGSSTCSDDQIRSHLANFYSACSAELTSQSNPDVVRTYDVLYMLKPLQGALCTKNDNGDFCATKAKLPGSTSAAPSGLSNAVANTGPAPVDYQKYLYSEQTLTRRAPTAALIPNTTTYSEINLPFLFLSPDDPTETLCTSCTRSILVSYINFESSVPYAPGLAASPMLNKQPALYTAITDKCGSNFLGGAVQAAGGLKGGFLDNGAPRVIGGEAALSIMAIVLGATAVTTSFL</sequence>
<dbReference type="Proteomes" id="UP000027073">
    <property type="component" value="Unassembled WGS sequence"/>
</dbReference>
<evidence type="ECO:0000259" key="2">
    <source>
        <dbReference type="Pfam" id="PF24855"/>
    </source>
</evidence>